<feature type="transmembrane region" description="Helical" evidence="1">
    <location>
        <begin position="47"/>
        <end position="65"/>
    </location>
</feature>
<keyword evidence="1" id="KW-0812">Transmembrane</keyword>
<keyword evidence="1" id="KW-1133">Transmembrane helix</keyword>
<proteinExistence type="predicted"/>
<organism evidence="2">
    <name type="scientific">hydrothermal vent metagenome</name>
    <dbReference type="NCBI Taxonomy" id="652676"/>
    <lineage>
        <taxon>unclassified sequences</taxon>
        <taxon>metagenomes</taxon>
        <taxon>ecological metagenomes</taxon>
    </lineage>
</organism>
<gene>
    <name evidence="2" type="ORF">MGWOODY_Hyp230</name>
</gene>
<feature type="transmembrane region" description="Helical" evidence="1">
    <location>
        <begin position="102"/>
        <end position="123"/>
    </location>
</feature>
<dbReference type="InterPro" id="IPR025597">
    <property type="entry name" value="DUF4345"/>
</dbReference>
<protein>
    <recommendedName>
        <fullName evidence="3">DUF4345 domain-containing protein</fullName>
    </recommendedName>
</protein>
<sequence length="126" mass="13374">MFIRIFLGIIALAFLVFGIWSLLDPVAMSSSMGVITGGPNGVYETRGIYGGVSLGAGLLAIAGVFRPRMVRPALWFITTYMGGYVFARIVGLIAGDAPTTDFLMFAGFEVACLVVAVVSLVAYRPD</sequence>
<evidence type="ECO:0008006" key="3">
    <source>
        <dbReference type="Google" id="ProtNLM"/>
    </source>
</evidence>
<keyword evidence="1" id="KW-0472">Membrane</keyword>
<reference evidence="2" key="1">
    <citation type="submission" date="2015-10" db="EMBL/GenBank/DDBJ databases">
        <authorList>
            <person name="Gilbert D.G."/>
        </authorList>
    </citation>
    <scope>NUCLEOTIDE SEQUENCE</scope>
</reference>
<name>A0A160TZJ6_9ZZZZ</name>
<dbReference type="EMBL" id="CZQD01000031">
    <property type="protein sequence ID" value="CUS56643.1"/>
    <property type="molecule type" value="Genomic_DNA"/>
</dbReference>
<accession>A0A160TZJ6</accession>
<evidence type="ECO:0000313" key="2">
    <source>
        <dbReference type="EMBL" id="CUS56643.1"/>
    </source>
</evidence>
<feature type="transmembrane region" description="Helical" evidence="1">
    <location>
        <begin position="72"/>
        <end position="90"/>
    </location>
</feature>
<evidence type="ECO:0000256" key="1">
    <source>
        <dbReference type="SAM" id="Phobius"/>
    </source>
</evidence>
<dbReference type="AlphaFoldDB" id="A0A160TZJ6"/>
<dbReference type="Pfam" id="PF14248">
    <property type="entry name" value="DUF4345"/>
    <property type="match status" value="1"/>
</dbReference>